<accession>A0A814VQ24</accession>
<dbReference type="EMBL" id="CAJNOQ010008194">
    <property type="protein sequence ID" value="CAF1190780.1"/>
    <property type="molecule type" value="Genomic_DNA"/>
</dbReference>
<dbReference type="Proteomes" id="UP000663829">
    <property type="component" value="Unassembled WGS sequence"/>
</dbReference>
<dbReference type="AlphaFoldDB" id="A0A814VQ24"/>
<evidence type="ECO:0000313" key="1">
    <source>
        <dbReference type="EMBL" id="CAF1190780.1"/>
    </source>
</evidence>
<keyword evidence="3" id="KW-1185">Reference proteome</keyword>
<name>A0A814VQ24_9BILA</name>
<evidence type="ECO:0000313" key="3">
    <source>
        <dbReference type="Proteomes" id="UP000663829"/>
    </source>
</evidence>
<reference evidence="1" key="1">
    <citation type="submission" date="2021-02" db="EMBL/GenBank/DDBJ databases">
        <authorList>
            <person name="Nowell W R."/>
        </authorList>
    </citation>
    <scope>NUCLEOTIDE SEQUENCE</scope>
</reference>
<dbReference type="Proteomes" id="UP000681722">
    <property type="component" value="Unassembled WGS sequence"/>
</dbReference>
<dbReference type="EMBL" id="CAJOBC010008195">
    <property type="protein sequence ID" value="CAF3955028.1"/>
    <property type="molecule type" value="Genomic_DNA"/>
</dbReference>
<comment type="caution">
    <text evidence="1">The sequence shown here is derived from an EMBL/GenBank/DDBJ whole genome shotgun (WGS) entry which is preliminary data.</text>
</comment>
<evidence type="ECO:0000313" key="2">
    <source>
        <dbReference type="EMBL" id="CAF3955028.1"/>
    </source>
</evidence>
<proteinExistence type="predicted"/>
<sequence length="83" mass="9564">MHKLSYILNYETFQKDSVEGENVNDFSLLTQVCHHLNYSVVNLNKEKSIINDFLTIVTGNPSTSSISYSEFLCYAMKQDITDY</sequence>
<organism evidence="1 3">
    <name type="scientific">Didymodactylos carnosus</name>
    <dbReference type="NCBI Taxonomy" id="1234261"/>
    <lineage>
        <taxon>Eukaryota</taxon>
        <taxon>Metazoa</taxon>
        <taxon>Spiralia</taxon>
        <taxon>Gnathifera</taxon>
        <taxon>Rotifera</taxon>
        <taxon>Eurotatoria</taxon>
        <taxon>Bdelloidea</taxon>
        <taxon>Philodinida</taxon>
        <taxon>Philodinidae</taxon>
        <taxon>Didymodactylos</taxon>
    </lineage>
</organism>
<protein>
    <submittedName>
        <fullName evidence="1">Uncharacterized protein</fullName>
    </submittedName>
</protein>
<gene>
    <name evidence="1" type="ORF">GPM918_LOCUS23195</name>
    <name evidence="2" type="ORF">SRO942_LOCUS23194</name>
</gene>